<proteinExistence type="predicted"/>
<protein>
    <recommendedName>
        <fullName evidence="3">O-methyltransferase domain-containing protein</fullName>
    </recommendedName>
</protein>
<dbReference type="Gene3D" id="1.10.10.10">
    <property type="entry name" value="Winged helix-like DNA-binding domain superfamily/Winged helix DNA-binding domain"/>
    <property type="match status" value="1"/>
</dbReference>
<dbReference type="Proteomes" id="UP000298327">
    <property type="component" value="Unassembled WGS sequence"/>
</dbReference>
<comment type="caution">
    <text evidence="1">The sequence shown here is derived from an EMBL/GenBank/DDBJ whole genome shotgun (WGS) entry which is preliminary data.</text>
</comment>
<reference evidence="1 2" key="1">
    <citation type="submission" date="2019-02" db="EMBL/GenBank/DDBJ databases">
        <title>Genome sequencing of the rare red list fungi Dentipellis fragilis.</title>
        <authorList>
            <person name="Buettner E."/>
            <person name="Kellner H."/>
        </authorList>
    </citation>
    <scope>NUCLEOTIDE SEQUENCE [LARGE SCALE GENOMIC DNA]</scope>
    <source>
        <strain evidence="1 2">DSM 105465</strain>
    </source>
</reference>
<dbReference type="AlphaFoldDB" id="A0A4Y9YWA2"/>
<evidence type="ECO:0000313" key="2">
    <source>
        <dbReference type="Proteomes" id="UP000298327"/>
    </source>
</evidence>
<dbReference type="EMBL" id="SEOQ01000243">
    <property type="protein sequence ID" value="TFY66492.1"/>
    <property type="molecule type" value="Genomic_DNA"/>
</dbReference>
<sequence length="158" mass="16924">MPSPNQLLAIIQTSLTTLEQICSNSGTHVPEVDEPFTPLSEAFRADPVAAQAAQTASAAALHLAAMLTPPQVSLYHIVGGGLHIKEIATKNGQDPDKLGRFIRFLAVNHVYREVSPDVFANTRISSMLDTLKPTADLFAHPEDKYDGTIGLAALASHQ</sequence>
<evidence type="ECO:0000313" key="1">
    <source>
        <dbReference type="EMBL" id="TFY66492.1"/>
    </source>
</evidence>
<dbReference type="SUPFAM" id="SSF46785">
    <property type="entry name" value="Winged helix' DNA-binding domain"/>
    <property type="match status" value="1"/>
</dbReference>
<name>A0A4Y9YWA2_9AGAM</name>
<dbReference type="InterPro" id="IPR036390">
    <property type="entry name" value="WH_DNA-bd_sf"/>
</dbReference>
<accession>A0A4Y9YWA2</accession>
<dbReference type="OrthoDB" id="2410195at2759"/>
<organism evidence="1 2">
    <name type="scientific">Dentipellis fragilis</name>
    <dbReference type="NCBI Taxonomy" id="205917"/>
    <lineage>
        <taxon>Eukaryota</taxon>
        <taxon>Fungi</taxon>
        <taxon>Dikarya</taxon>
        <taxon>Basidiomycota</taxon>
        <taxon>Agaricomycotina</taxon>
        <taxon>Agaricomycetes</taxon>
        <taxon>Russulales</taxon>
        <taxon>Hericiaceae</taxon>
        <taxon>Dentipellis</taxon>
    </lineage>
</organism>
<evidence type="ECO:0008006" key="3">
    <source>
        <dbReference type="Google" id="ProtNLM"/>
    </source>
</evidence>
<keyword evidence="2" id="KW-1185">Reference proteome</keyword>
<dbReference type="InterPro" id="IPR036388">
    <property type="entry name" value="WH-like_DNA-bd_sf"/>
</dbReference>
<gene>
    <name evidence="1" type="ORF">EVG20_g4606</name>
</gene>